<accession>A0A380TB44</accession>
<evidence type="ECO:0000313" key="1">
    <source>
        <dbReference type="EMBL" id="SUS05140.1"/>
    </source>
</evidence>
<reference evidence="1" key="1">
    <citation type="submission" date="2018-07" db="EMBL/GenBank/DDBJ databases">
        <authorList>
            <person name="Quirk P.G."/>
            <person name="Krulwich T.A."/>
        </authorList>
    </citation>
    <scope>NUCLEOTIDE SEQUENCE</scope>
</reference>
<name>A0A380TB44_9ZZZZ</name>
<protein>
    <recommendedName>
        <fullName evidence="2">Lipoprotein SmpA/OmlA domain-containing protein</fullName>
    </recommendedName>
</protein>
<evidence type="ECO:0008006" key="2">
    <source>
        <dbReference type="Google" id="ProtNLM"/>
    </source>
</evidence>
<dbReference type="PROSITE" id="PS51257">
    <property type="entry name" value="PROKAR_LIPOPROTEIN"/>
    <property type="match status" value="1"/>
</dbReference>
<dbReference type="EMBL" id="UIDG01000084">
    <property type="protein sequence ID" value="SUS05140.1"/>
    <property type="molecule type" value="Genomic_DNA"/>
</dbReference>
<sequence>MRVFRTIPIIFLTAVVGCAQFDSGRPFDEAKADDIRIGKTTKREVREMLGPPHTSGLTPMAGMAPGMQTMPMAPMQGVPGPMGGEKDTEYWTYQYTKGDASITGPFTGGGGSRGVSLQITFKKDVVDDCIITNTETSRSLLIVPYYSSGSNAGTTHQRRCGDKSSH</sequence>
<organism evidence="1">
    <name type="scientific">metagenome</name>
    <dbReference type="NCBI Taxonomy" id="256318"/>
    <lineage>
        <taxon>unclassified sequences</taxon>
        <taxon>metagenomes</taxon>
    </lineage>
</organism>
<dbReference type="AlphaFoldDB" id="A0A380TB44"/>
<gene>
    <name evidence="1" type="ORF">DF3PB_1740002</name>
</gene>
<proteinExistence type="predicted"/>